<sequence length="112" mass="12908">MYVCRCRVKKNDELALFVSISMNFVSIVEFTTLLGPTCISVFLTSLKRIVSPKFISSLAIFLNLAVLLRVYCAVWALRQRSRLKCERNHRPNLHRSILQHAYAPGFGIGRHW</sequence>
<keyword evidence="1" id="KW-0472">Membrane</keyword>
<dbReference type="AlphaFoldDB" id="J9CP39"/>
<dbReference type="EMBL" id="AMCI01002768">
    <property type="protein sequence ID" value="EJX01896.1"/>
    <property type="molecule type" value="Genomic_DNA"/>
</dbReference>
<proteinExistence type="predicted"/>
<protein>
    <submittedName>
        <fullName evidence="2">Membrane protein</fullName>
    </submittedName>
</protein>
<comment type="caution">
    <text evidence="2">The sequence shown here is derived from an EMBL/GenBank/DDBJ whole genome shotgun (WGS) entry which is preliminary data.</text>
</comment>
<evidence type="ECO:0000256" key="1">
    <source>
        <dbReference type="SAM" id="Phobius"/>
    </source>
</evidence>
<keyword evidence="1" id="KW-1133">Transmembrane helix</keyword>
<organism evidence="2">
    <name type="scientific">gut metagenome</name>
    <dbReference type="NCBI Taxonomy" id="749906"/>
    <lineage>
        <taxon>unclassified sequences</taxon>
        <taxon>metagenomes</taxon>
        <taxon>organismal metagenomes</taxon>
    </lineage>
</organism>
<name>J9CP39_9ZZZZ</name>
<feature type="transmembrane region" description="Helical" evidence="1">
    <location>
        <begin position="14"/>
        <end position="34"/>
    </location>
</feature>
<reference evidence="2" key="1">
    <citation type="journal article" date="2012" name="PLoS ONE">
        <title>Gene sets for utilization of primary and secondary nutrition supplies in the distal gut of endangered iberian lynx.</title>
        <authorList>
            <person name="Alcaide M."/>
            <person name="Messina E."/>
            <person name="Richter M."/>
            <person name="Bargiela R."/>
            <person name="Peplies J."/>
            <person name="Huws S.A."/>
            <person name="Newbold C.J."/>
            <person name="Golyshin P.N."/>
            <person name="Simon M.A."/>
            <person name="Lopez G."/>
            <person name="Yakimov M.M."/>
            <person name="Ferrer M."/>
        </authorList>
    </citation>
    <scope>NUCLEOTIDE SEQUENCE</scope>
</reference>
<evidence type="ECO:0000313" key="2">
    <source>
        <dbReference type="EMBL" id="EJX01896.1"/>
    </source>
</evidence>
<accession>J9CP39</accession>
<keyword evidence="1" id="KW-0812">Transmembrane</keyword>
<feature type="transmembrane region" description="Helical" evidence="1">
    <location>
        <begin position="54"/>
        <end position="77"/>
    </location>
</feature>
<gene>
    <name evidence="2" type="ORF">EVA_09996</name>
</gene>